<proteinExistence type="predicted"/>
<accession>A0A7M1B4Z1</accession>
<keyword evidence="3" id="KW-1185">Reference proteome</keyword>
<evidence type="ECO:0000313" key="2">
    <source>
        <dbReference type="EMBL" id="QOP44793.1"/>
    </source>
</evidence>
<name>A0A7M1B4Z1_9BACT</name>
<dbReference type="EMBL" id="CP041406">
    <property type="protein sequence ID" value="QOP44793.1"/>
    <property type="molecule type" value="Genomic_DNA"/>
</dbReference>
<dbReference type="KEGG" id="spal:FM071_00135"/>
<reference evidence="2 3" key="1">
    <citation type="submission" date="2019-07" db="EMBL/GenBank/DDBJ databases">
        <title>Sulfurimonas paralvinellae sp. nov., a novel mesophilic, hydrogen- and sulfur-oxidizing chemolithoautotroph within the Epsilonproteo- bacteria isolated from a deep-sea hydrothermal vent polychaete nest, reclassification of Thiomicrospira denitrificans as Sulfurimonas denitrificans comb. nov. and emended description of the genus Sulfurimonas.</title>
        <authorList>
            <person name="Wang S."/>
            <person name="Jiang L."/>
            <person name="Shao Z."/>
        </authorList>
    </citation>
    <scope>NUCLEOTIDE SEQUENCE [LARGE SCALE GENOMIC DNA]</scope>
    <source>
        <strain evidence="2 3">GO25</strain>
    </source>
</reference>
<dbReference type="Gene3D" id="3.30.310.70">
    <property type="entry name" value="TT1751-like domain"/>
    <property type="match status" value="1"/>
</dbReference>
<organism evidence="2 3">
    <name type="scientific">Sulfurimonas paralvinellae</name>
    <dbReference type="NCBI Taxonomy" id="317658"/>
    <lineage>
        <taxon>Bacteria</taxon>
        <taxon>Pseudomonadati</taxon>
        <taxon>Campylobacterota</taxon>
        <taxon>Epsilonproteobacteria</taxon>
        <taxon>Campylobacterales</taxon>
        <taxon>Sulfurimonadaceae</taxon>
        <taxon>Sulfurimonas</taxon>
    </lineage>
</organism>
<dbReference type="InterPro" id="IPR016796">
    <property type="entry name" value="UCP021774"/>
</dbReference>
<dbReference type="InterPro" id="IPR005180">
    <property type="entry name" value="DUF302"/>
</dbReference>
<gene>
    <name evidence="2" type="ORF">FM071_00135</name>
</gene>
<dbReference type="PANTHER" id="PTHR38342">
    <property type="entry name" value="SLR5037 PROTEIN"/>
    <property type="match status" value="1"/>
</dbReference>
<dbReference type="RefSeq" id="WP_193110947.1">
    <property type="nucleotide sequence ID" value="NZ_CP041406.1"/>
</dbReference>
<dbReference type="PIRSF" id="PIRSF021774">
    <property type="entry name" value="UCP021774"/>
    <property type="match status" value="1"/>
</dbReference>
<dbReference type="Pfam" id="PF03625">
    <property type="entry name" value="DUF302"/>
    <property type="match status" value="1"/>
</dbReference>
<dbReference type="Proteomes" id="UP000593580">
    <property type="component" value="Chromosome"/>
</dbReference>
<dbReference type="SUPFAM" id="SSF103247">
    <property type="entry name" value="TT1751-like"/>
    <property type="match status" value="1"/>
</dbReference>
<feature type="domain" description="DUF302" evidence="1">
    <location>
        <begin position="35"/>
        <end position="94"/>
    </location>
</feature>
<dbReference type="CDD" id="cd14797">
    <property type="entry name" value="DUF302"/>
    <property type="match status" value="1"/>
</dbReference>
<dbReference type="AlphaFoldDB" id="A0A7M1B4Z1"/>
<evidence type="ECO:0000313" key="3">
    <source>
        <dbReference type="Proteomes" id="UP000593580"/>
    </source>
</evidence>
<sequence length="126" mass="14379">MIYKIITDKSVQTIKKEMATKAKESGFGVLGSYEFKKILQSKGFPIQKDITVYELCNPSAAQEALNDMPEISVFLPCRLSIYEENGETVLATINIKDMVNSLDVNEDFKAHMIIVFEYLEKLMKSW</sequence>
<protein>
    <submittedName>
        <fullName evidence="2">DUF302 domain-containing protein</fullName>
    </submittedName>
</protein>
<dbReference type="PANTHER" id="PTHR38342:SF1">
    <property type="entry name" value="SLR5037 PROTEIN"/>
    <property type="match status" value="1"/>
</dbReference>
<dbReference type="InterPro" id="IPR035923">
    <property type="entry name" value="TT1751-like_sf"/>
</dbReference>
<evidence type="ECO:0000259" key="1">
    <source>
        <dbReference type="Pfam" id="PF03625"/>
    </source>
</evidence>